<dbReference type="EMBL" id="JAUSVB010000004">
    <property type="protein sequence ID" value="MDQ0374602.1"/>
    <property type="molecule type" value="Genomic_DNA"/>
</dbReference>
<name>A0ABU0EIE1_9CELL</name>
<evidence type="ECO:0000259" key="5">
    <source>
        <dbReference type="PROSITE" id="PS51677"/>
    </source>
</evidence>
<dbReference type="SUPFAM" id="SSF53448">
    <property type="entry name" value="Nucleotide-diphospho-sugar transferases"/>
    <property type="match status" value="1"/>
</dbReference>
<dbReference type="PROSITE" id="PS51677">
    <property type="entry name" value="NODB"/>
    <property type="match status" value="1"/>
</dbReference>
<keyword evidence="4" id="KW-1133">Transmembrane helix</keyword>
<dbReference type="InterPro" id="IPR002509">
    <property type="entry name" value="NODB_dom"/>
</dbReference>
<keyword evidence="2" id="KW-0328">Glycosyltransferase</keyword>
<dbReference type="InterPro" id="IPR011330">
    <property type="entry name" value="Glyco_hydro/deAcase_b/a-brl"/>
</dbReference>
<evidence type="ECO:0000256" key="3">
    <source>
        <dbReference type="ARBA" id="ARBA00022679"/>
    </source>
</evidence>
<evidence type="ECO:0000313" key="6">
    <source>
        <dbReference type="EMBL" id="MDQ0374602.1"/>
    </source>
</evidence>
<dbReference type="InterPro" id="IPR001173">
    <property type="entry name" value="Glyco_trans_2-like"/>
</dbReference>
<evidence type="ECO:0000256" key="4">
    <source>
        <dbReference type="SAM" id="Phobius"/>
    </source>
</evidence>
<reference evidence="6 7" key="1">
    <citation type="submission" date="2023-07" db="EMBL/GenBank/DDBJ databases">
        <title>Sorghum-associated microbial communities from plants grown in Nebraska, USA.</title>
        <authorList>
            <person name="Schachtman D."/>
        </authorList>
    </citation>
    <scope>NUCLEOTIDE SEQUENCE [LARGE SCALE GENOMIC DNA]</scope>
    <source>
        <strain evidence="6 7">BE332</strain>
    </source>
</reference>
<keyword evidence="3" id="KW-0808">Transferase</keyword>
<feature type="transmembrane region" description="Helical" evidence="4">
    <location>
        <begin position="639"/>
        <end position="659"/>
    </location>
</feature>
<evidence type="ECO:0000313" key="7">
    <source>
        <dbReference type="Proteomes" id="UP001239626"/>
    </source>
</evidence>
<dbReference type="SUPFAM" id="SSF88713">
    <property type="entry name" value="Glycoside hydrolase/deacetylase"/>
    <property type="match status" value="1"/>
</dbReference>
<dbReference type="Pfam" id="PF01522">
    <property type="entry name" value="Polysacc_deac_1"/>
    <property type="match status" value="1"/>
</dbReference>
<evidence type="ECO:0000256" key="1">
    <source>
        <dbReference type="ARBA" id="ARBA00006739"/>
    </source>
</evidence>
<dbReference type="CDD" id="cd06423">
    <property type="entry name" value="CESA_like"/>
    <property type="match status" value="1"/>
</dbReference>
<keyword evidence="4" id="KW-0472">Membrane</keyword>
<dbReference type="PANTHER" id="PTHR43630">
    <property type="entry name" value="POLY-BETA-1,6-N-ACETYL-D-GLUCOSAMINE SYNTHASE"/>
    <property type="match status" value="1"/>
</dbReference>
<evidence type="ECO:0000256" key="2">
    <source>
        <dbReference type="ARBA" id="ARBA00022676"/>
    </source>
</evidence>
<feature type="transmembrane region" description="Helical" evidence="4">
    <location>
        <begin position="600"/>
        <end position="619"/>
    </location>
</feature>
<dbReference type="Gene3D" id="3.90.550.10">
    <property type="entry name" value="Spore Coat Polysaccharide Biosynthesis Protein SpsA, Chain A"/>
    <property type="match status" value="1"/>
</dbReference>
<keyword evidence="7" id="KW-1185">Reference proteome</keyword>
<feature type="domain" description="NodB homology" evidence="5">
    <location>
        <begin position="90"/>
        <end position="277"/>
    </location>
</feature>
<gene>
    <name evidence="6" type="ORF">J2X26_002929</name>
</gene>
<dbReference type="Pfam" id="PF00535">
    <property type="entry name" value="Glycos_transf_2"/>
    <property type="match status" value="1"/>
</dbReference>
<dbReference type="Gene3D" id="3.20.20.370">
    <property type="entry name" value="Glycoside hydrolase/deacetylase"/>
    <property type="match status" value="1"/>
</dbReference>
<comment type="caution">
    <text evidence="6">The sequence shown here is derived from an EMBL/GenBank/DDBJ whole genome shotgun (WGS) entry which is preliminary data.</text>
</comment>
<feature type="transmembrane region" description="Helical" evidence="4">
    <location>
        <begin position="680"/>
        <end position="700"/>
    </location>
</feature>
<comment type="similarity">
    <text evidence="1">Belongs to the glycosyltransferase 2 family.</text>
</comment>
<proteinExistence type="inferred from homology"/>
<dbReference type="PANTHER" id="PTHR43630:SF1">
    <property type="entry name" value="POLY-BETA-1,6-N-ACETYL-D-GLUCOSAMINE SYNTHASE"/>
    <property type="match status" value="1"/>
</dbReference>
<sequence length="713" mass="76546">MSMSSTPARPRRRRAHVQYVTRRPALAHWVLLVAVLAALLLALGLQTISSSVWRAGTATPGERVAVATPSGGPVLVADDGGLAGVSLPERTVALTFDDGPDPRWTPQILDILARENVPATFFVVGSHAVEEPELLREVVAAGHELGEHTWSHADLSTVPAWRANLELSLGQLGLAGGAGISTSLLRPPYSSSPQDLDAAELTAVQRAADAGYLVVLADRDTKDWSRPGVEQIVAAGSPTGTEGQVVLLHDGGGDRSETIAALPALIERYRDAGYRFTTISEGIGLTAGATRPAEAIPALQGQVLDVAVRASGWLVTAVSWAVLGFGILSLLRTVLVVGLAPRHVRVSARRVAGEQWLPPVTVLVPAYNEAVGIERAVRSLVASDYPELEVVVIDDGSTDGTGDVVERLGLPGVRLVRQPNAGKAAALRTGTREASHDVLVMLDGDTVFEPDTIRLLVQPLRDPAVGAVSGNTKVGNRTGLLGRWQHLEYVSGFNLDRRLQDLLGCITTVPGAAGAFRRQAVESAGGLSSETLAEDTDITMGILRAGYRVVHEERARAWTEAPSSVNDLWRQRYRWSYGTMQCIWKHRHAVRDSTSGGRRLGLVGIPYMLLFQVLLPLLAPAIDLFALYGLLTGNARSVLTVWVVFALLQLATTAYALRLDRESLKPLWSLPLQQVFYRQLIYLVVIQSIASAVAGARLPWHKLHRSGDVVVPA</sequence>
<accession>A0ABU0EIE1</accession>
<dbReference type="InterPro" id="IPR029044">
    <property type="entry name" value="Nucleotide-diphossugar_trans"/>
</dbReference>
<protein>
    <submittedName>
        <fullName evidence="6">Cellulose synthase/poly-beta-1,6-N-acetylglucosamine synthase-like glycosyltransferase/peptidoglycan/xylan/chitin deacetylase (PgdA/CDA1 family)</fullName>
    </submittedName>
</protein>
<feature type="transmembrane region" description="Helical" evidence="4">
    <location>
        <begin position="313"/>
        <end position="340"/>
    </location>
</feature>
<keyword evidence="4" id="KW-0812">Transmembrane</keyword>
<organism evidence="6 7">
    <name type="scientific">Cellulomonas humilata</name>
    <dbReference type="NCBI Taxonomy" id="144055"/>
    <lineage>
        <taxon>Bacteria</taxon>
        <taxon>Bacillati</taxon>
        <taxon>Actinomycetota</taxon>
        <taxon>Actinomycetes</taxon>
        <taxon>Micrococcales</taxon>
        <taxon>Cellulomonadaceae</taxon>
        <taxon>Cellulomonas</taxon>
    </lineage>
</organism>
<dbReference type="Proteomes" id="UP001239626">
    <property type="component" value="Unassembled WGS sequence"/>
</dbReference>